<organism evidence="1 2">
    <name type="scientific">Nonomuraea insulae</name>
    <dbReference type="NCBI Taxonomy" id="1616787"/>
    <lineage>
        <taxon>Bacteria</taxon>
        <taxon>Bacillati</taxon>
        <taxon>Actinomycetota</taxon>
        <taxon>Actinomycetes</taxon>
        <taxon>Streptosporangiales</taxon>
        <taxon>Streptosporangiaceae</taxon>
        <taxon>Nonomuraea</taxon>
    </lineage>
</organism>
<evidence type="ECO:0000313" key="1">
    <source>
        <dbReference type="EMBL" id="MFC5833848.1"/>
    </source>
</evidence>
<accession>A0ABW1D7H7</accession>
<dbReference type="RefSeq" id="WP_379523270.1">
    <property type="nucleotide sequence ID" value="NZ_JBHSPA010000098.1"/>
</dbReference>
<proteinExistence type="predicted"/>
<dbReference type="EMBL" id="JBHSPA010000098">
    <property type="protein sequence ID" value="MFC5833848.1"/>
    <property type="molecule type" value="Genomic_DNA"/>
</dbReference>
<name>A0ABW1D7H7_9ACTN</name>
<keyword evidence="2" id="KW-1185">Reference proteome</keyword>
<gene>
    <name evidence="1" type="ORF">ACFPZ3_59250</name>
</gene>
<comment type="caution">
    <text evidence="1">The sequence shown here is derived from an EMBL/GenBank/DDBJ whole genome shotgun (WGS) entry which is preliminary data.</text>
</comment>
<evidence type="ECO:0008006" key="3">
    <source>
        <dbReference type="Google" id="ProtNLM"/>
    </source>
</evidence>
<reference evidence="2" key="1">
    <citation type="journal article" date="2019" name="Int. J. Syst. Evol. Microbiol.">
        <title>The Global Catalogue of Microorganisms (GCM) 10K type strain sequencing project: providing services to taxonomists for standard genome sequencing and annotation.</title>
        <authorList>
            <consortium name="The Broad Institute Genomics Platform"/>
            <consortium name="The Broad Institute Genome Sequencing Center for Infectious Disease"/>
            <person name="Wu L."/>
            <person name="Ma J."/>
        </authorList>
    </citation>
    <scope>NUCLEOTIDE SEQUENCE [LARGE SCALE GENOMIC DNA]</scope>
    <source>
        <strain evidence="2">CCUG 53903</strain>
    </source>
</reference>
<protein>
    <recommendedName>
        <fullName evidence="3">Tetratricopeptide repeat protein</fullName>
    </recommendedName>
</protein>
<dbReference type="Proteomes" id="UP001596058">
    <property type="component" value="Unassembled WGS sequence"/>
</dbReference>
<evidence type="ECO:0000313" key="2">
    <source>
        <dbReference type="Proteomes" id="UP001596058"/>
    </source>
</evidence>
<sequence length="41" mass="4351">MVYLGDMHAAAGDEAAAHDTLHRALDILDRLGHPDAGRLSP</sequence>